<dbReference type="InterPro" id="IPR005346">
    <property type="entry name" value="RnfH"/>
</dbReference>
<dbReference type="RefSeq" id="WP_138348639.1">
    <property type="nucleotide sequence ID" value="NZ_SROY01000002.1"/>
</dbReference>
<organism evidence="3 4">
    <name type="scientific">Thermomonas fusca</name>
    <dbReference type="NCBI Taxonomy" id="215690"/>
    <lineage>
        <taxon>Bacteria</taxon>
        <taxon>Pseudomonadati</taxon>
        <taxon>Pseudomonadota</taxon>
        <taxon>Gammaproteobacteria</taxon>
        <taxon>Lysobacterales</taxon>
        <taxon>Lysobacteraceae</taxon>
        <taxon>Thermomonas</taxon>
    </lineage>
</organism>
<keyword evidence="4" id="KW-1185">Reference proteome</keyword>
<proteinExistence type="inferred from homology"/>
<dbReference type="Pfam" id="PF03658">
    <property type="entry name" value="Ub-RnfH"/>
    <property type="match status" value="1"/>
</dbReference>
<dbReference type="HAMAP" id="MF_00460">
    <property type="entry name" value="UPF0125_RnfH"/>
    <property type="match status" value="1"/>
</dbReference>
<dbReference type="PANTHER" id="PTHR37483:SF1">
    <property type="entry name" value="UPF0125 PROTEIN RATB"/>
    <property type="match status" value="1"/>
</dbReference>
<sequence>MRVQLLRAWPHRAEHIDLELAVGACVGDALEAAGWRLEGEFVALAVFGQTATLHTRLHAGDRIELLRALQCDPKQARRRRAGSAAPRGRQRS</sequence>
<dbReference type="PANTHER" id="PTHR37483">
    <property type="entry name" value="UPF0125 PROTEIN RATB"/>
    <property type="match status" value="1"/>
</dbReference>
<dbReference type="AlphaFoldDB" id="A0A5R9PGN4"/>
<evidence type="ECO:0000313" key="3">
    <source>
        <dbReference type="EMBL" id="TLX22366.1"/>
    </source>
</evidence>
<evidence type="ECO:0000313" key="4">
    <source>
        <dbReference type="Proteomes" id="UP000308508"/>
    </source>
</evidence>
<name>A0A5R9PGN4_9GAMM</name>
<comment type="similarity">
    <text evidence="1 2">Belongs to the UPF0125 (RnfH) family.</text>
</comment>
<reference evidence="3 4" key="1">
    <citation type="submission" date="2019-04" db="EMBL/GenBank/DDBJ databases">
        <authorList>
            <person name="Grouzdev D.S."/>
            <person name="Nazina T.N."/>
        </authorList>
    </citation>
    <scope>NUCLEOTIDE SEQUENCE [LARGE SCALE GENOMIC DNA]</scope>
    <source>
        <strain evidence="3 4">SHC 3-19</strain>
    </source>
</reference>
<evidence type="ECO:0000256" key="2">
    <source>
        <dbReference type="HAMAP-Rule" id="MF_00460"/>
    </source>
</evidence>
<dbReference type="SUPFAM" id="SSF54285">
    <property type="entry name" value="MoaD/ThiS"/>
    <property type="match status" value="1"/>
</dbReference>
<dbReference type="Proteomes" id="UP000308508">
    <property type="component" value="Unassembled WGS sequence"/>
</dbReference>
<comment type="caution">
    <text evidence="3">The sequence shown here is derived from an EMBL/GenBank/DDBJ whole genome shotgun (WGS) entry which is preliminary data.</text>
</comment>
<dbReference type="InterPro" id="IPR016155">
    <property type="entry name" value="Mopterin_synth/thiamin_S_b"/>
</dbReference>
<dbReference type="EMBL" id="SROY01000002">
    <property type="protein sequence ID" value="TLX22366.1"/>
    <property type="molecule type" value="Genomic_DNA"/>
</dbReference>
<protein>
    <recommendedName>
        <fullName evidence="2">UPF0125 protein E5S66_07620</fullName>
    </recommendedName>
</protein>
<dbReference type="STRING" id="1123377.GCA_000423885_02166"/>
<accession>A0A5R9PGN4</accession>
<dbReference type="Gene3D" id="3.10.20.280">
    <property type="entry name" value="RnfH-like"/>
    <property type="match status" value="1"/>
</dbReference>
<gene>
    <name evidence="3" type="ORF">E5S66_07620</name>
</gene>
<evidence type="ECO:0000256" key="1">
    <source>
        <dbReference type="ARBA" id="ARBA00010645"/>
    </source>
</evidence>
<dbReference type="InterPro" id="IPR037021">
    <property type="entry name" value="RnfH_sf"/>
</dbReference>